<dbReference type="GeneID" id="40330428"/>
<dbReference type="EMBL" id="MKGL01000238">
    <property type="protein sequence ID" value="RNF02264.1"/>
    <property type="molecule type" value="Genomic_DNA"/>
</dbReference>
<proteinExistence type="predicted"/>
<comment type="caution">
    <text evidence="2">The sequence shown here is derived from an EMBL/GenBank/DDBJ whole genome shotgun (WGS) entry which is preliminary data.</text>
</comment>
<gene>
    <name evidence="2" type="ORF">TraAM80_06495</name>
</gene>
<sequence length="191" mass="21561">MTDQKTLRQRSRLISAEPKDSPVAWWKTVRVPITASITKRRLTTSSVYPPNNSDTDNNTSNGGGRCEGTPTALTTLGGELTLSGVSLSPSTLVPTKPPNDTLVELLELSMNAQQKDRRERERRFLRRGTRPTPTFRPANRLVNTREVGKEEGAEPFLDVILRTYENELHRCIRGRNGMERILKKTRNAKIH</sequence>
<organism evidence="2 3">
    <name type="scientific">Trypanosoma rangeli</name>
    <dbReference type="NCBI Taxonomy" id="5698"/>
    <lineage>
        <taxon>Eukaryota</taxon>
        <taxon>Discoba</taxon>
        <taxon>Euglenozoa</taxon>
        <taxon>Kinetoplastea</taxon>
        <taxon>Metakinetoplastina</taxon>
        <taxon>Trypanosomatida</taxon>
        <taxon>Trypanosomatidae</taxon>
        <taxon>Trypanosoma</taxon>
        <taxon>Herpetosoma</taxon>
    </lineage>
</organism>
<keyword evidence="3" id="KW-1185">Reference proteome</keyword>
<evidence type="ECO:0000313" key="2">
    <source>
        <dbReference type="EMBL" id="RNF02264.1"/>
    </source>
</evidence>
<reference evidence="2 3" key="1">
    <citation type="journal article" date="2018" name="BMC Genomics">
        <title>Genomic comparison of Trypanosoma conorhini and Trypanosoma rangeli to Trypanosoma cruzi strains of high and low virulence.</title>
        <authorList>
            <person name="Bradwell K.R."/>
            <person name="Koparde V.N."/>
            <person name="Matveyev A.V."/>
            <person name="Serrano M.G."/>
            <person name="Alves J.M."/>
            <person name="Parikh H."/>
            <person name="Huang B."/>
            <person name="Lee V."/>
            <person name="Espinosa-Alvarez O."/>
            <person name="Ortiz P.A."/>
            <person name="Costa-Martins A.G."/>
            <person name="Teixeira M.M."/>
            <person name="Buck G.A."/>
        </authorList>
    </citation>
    <scope>NUCLEOTIDE SEQUENCE [LARGE SCALE GENOMIC DNA]</scope>
    <source>
        <strain evidence="2 3">AM80</strain>
    </source>
</reference>
<accession>A0A3R7MAA6</accession>
<name>A0A3R7MAA6_TRYRA</name>
<feature type="region of interest" description="Disordered" evidence="1">
    <location>
        <begin position="44"/>
        <end position="66"/>
    </location>
</feature>
<dbReference type="RefSeq" id="XP_029236809.1">
    <property type="nucleotide sequence ID" value="XM_029383337.1"/>
</dbReference>
<evidence type="ECO:0000256" key="1">
    <source>
        <dbReference type="SAM" id="MobiDB-lite"/>
    </source>
</evidence>
<feature type="compositionally biased region" description="Low complexity" evidence="1">
    <location>
        <begin position="49"/>
        <end position="60"/>
    </location>
</feature>
<evidence type="ECO:0000313" key="3">
    <source>
        <dbReference type="Proteomes" id="UP000283634"/>
    </source>
</evidence>
<protein>
    <submittedName>
        <fullName evidence="2">Uncharacterized protein</fullName>
    </submittedName>
</protein>
<dbReference type="Proteomes" id="UP000283634">
    <property type="component" value="Unassembled WGS sequence"/>
</dbReference>
<dbReference type="AlphaFoldDB" id="A0A3R7MAA6"/>